<organism evidence="2 3">
    <name type="scientific">Mauternbach virus</name>
    <dbReference type="NCBI Taxonomy" id="2486603"/>
    <lineage>
        <taxon>Viruses</taxon>
        <taxon>Viruses incertae sedis</taxon>
        <taxon>Naldaviricetes</taxon>
        <taxon>Lefavirales</taxon>
        <taxon>Nudiviridae</taxon>
        <taxon>Alphanudivirus</taxon>
        <taxon>Alphanudivirus quartudromelanogasteris</taxon>
    </lineage>
</organism>
<accession>A0A3G3E7P4</accession>
<dbReference type="InterPro" id="IPR000742">
    <property type="entry name" value="EGF"/>
</dbReference>
<dbReference type="Gene3D" id="2.10.25.10">
    <property type="entry name" value="Laminin"/>
    <property type="match status" value="1"/>
</dbReference>
<sequence length="190" mass="23127">MFSQTWTVYMCTFLLIMTFQFENTFSLIDRKFNNTSHASMYNKQQQQKQVNEYINDSENADRKLNILNQHNRSHQYRHKNKDRTKKSQSHDRCICGRNNDKNINRHHNRKMLKNILENFNIFEPIINKYTRCPYIIAKHLCFNKGKCFKLFFNDRTTYACRCINQTFGDRCEYKNYFLKNQNNTNPNIVY</sequence>
<dbReference type="PROSITE" id="PS00022">
    <property type="entry name" value="EGF_1"/>
    <property type="match status" value="1"/>
</dbReference>
<evidence type="ECO:0000259" key="1">
    <source>
        <dbReference type="PROSITE" id="PS00022"/>
    </source>
</evidence>
<feature type="domain" description="EGF-like" evidence="1">
    <location>
        <begin position="160"/>
        <end position="171"/>
    </location>
</feature>
<evidence type="ECO:0000313" key="3">
    <source>
        <dbReference type="Proteomes" id="UP000679071"/>
    </source>
</evidence>
<proteinExistence type="predicted"/>
<dbReference type="SUPFAM" id="SSF57196">
    <property type="entry name" value="EGF/Laminin"/>
    <property type="match status" value="1"/>
</dbReference>
<name>A0A3G3E7P4_9VIRU</name>
<dbReference type="KEGG" id="vg:80535637"/>
<reference evidence="3" key="1">
    <citation type="submission" date="2018-02" db="EMBL/GenBank/DDBJ databases">
        <title>A New Nudivirus from Drosophila melanogaster.</title>
        <authorList>
            <consortium name="DrosEU"/>
            <person name="Obbard D.J."/>
            <person name="Staubach F."/>
            <person name="Betancourt A."/>
        </authorList>
    </citation>
    <scope>NUCLEOTIDE SEQUENCE [LARGE SCALE GENOMIC DNA]</scope>
</reference>
<dbReference type="GeneID" id="80535637"/>
<dbReference type="Proteomes" id="UP000679071">
    <property type="component" value="Segment"/>
</dbReference>
<evidence type="ECO:0000313" key="2">
    <source>
        <dbReference type="EMBL" id="AYP97965.1"/>
    </source>
</evidence>
<keyword evidence="3" id="KW-1185">Reference proteome</keyword>
<protein>
    <submittedName>
        <fullName evidence="2">DiNV CH01M ORF33-like protein</fullName>
    </submittedName>
</protein>
<dbReference type="EMBL" id="MG969167">
    <property type="protein sequence ID" value="AYP97965.1"/>
    <property type="molecule type" value="Genomic_DNA"/>
</dbReference>
<dbReference type="RefSeq" id="YP_010797659.1">
    <property type="nucleotide sequence ID" value="NC_076232.1"/>
</dbReference>